<dbReference type="GO" id="GO:0005829">
    <property type="term" value="C:cytosol"/>
    <property type="evidence" value="ECO:0007669"/>
    <property type="project" value="TreeGrafter"/>
</dbReference>
<dbReference type="Gene3D" id="2.60.120.10">
    <property type="entry name" value="Jelly Rolls"/>
    <property type="match status" value="2"/>
</dbReference>
<dbReference type="NCBIfam" id="TIGR00218">
    <property type="entry name" value="manA"/>
    <property type="match status" value="1"/>
</dbReference>
<dbReference type="GO" id="GO:0004476">
    <property type="term" value="F:mannose-6-phosphate isomerase activity"/>
    <property type="evidence" value="ECO:0007669"/>
    <property type="project" value="UniProtKB-EC"/>
</dbReference>
<dbReference type="InterPro" id="IPR016305">
    <property type="entry name" value="Mannose-6-P_Isomerase"/>
</dbReference>
<keyword evidence="6 10" id="KW-0413">Isomerase</keyword>
<dbReference type="PANTHER" id="PTHR10309">
    <property type="entry name" value="MANNOSE-6-PHOSPHATE ISOMERASE"/>
    <property type="match status" value="1"/>
</dbReference>
<feature type="binding site" evidence="8">
    <location>
        <position position="127"/>
    </location>
    <ligand>
        <name>Zn(2+)</name>
        <dbReference type="ChEBI" id="CHEBI:29105"/>
    </ligand>
</feature>
<feature type="active site" evidence="7">
    <location>
        <position position="272"/>
    </location>
</feature>
<evidence type="ECO:0000256" key="1">
    <source>
        <dbReference type="ARBA" id="ARBA00000757"/>
    </source>
</evidence>
<evidence type="ECO:0000256" key="2">
    <source>
        <dbReference type="ARBA" id="ARBA00010772"/>
    </source>
</evidence>
<reference evidence="10" key="2">
    <citation type="journal article" date="2021" name="PeerJ">
        <title>Extensive microbial diversity within the chicken gut microbiome revealed by metagenomics and culture.</title>
        <authorList>
            <person name="Gilroy R."/>
            <person name="Ravi A."/>
            <person name="Getino M."/>
            <person name="Pursley I."/>
            <person name="Horton D.L."/>
            <person name="Alikhan N.F."/>
            <person name="Baker D."/>
            <person name="Gharbi K."/>
            <person name="Hall N."/>
            <person name="Watson M."/>
            <person name="Adriaenssens E.M."/>
            <person name="Foster-Nyarko E."/>
            <person name="Jarju S."/>
            <person name="Secka A."/>
            <person name="Antonio M."/>
            <person name="Oren A."/>
            <person name="Chaudhuri R.R."/>
            <person name="La Ragione R."/>
            <person name="Hildebrand F."/>
            <person name="Pallen M.J."/>
        </authorList>
    </citation>
    <scope>NUCLEOTIDE SEQUENCE</scope>
    <source>
        <strain evidence="10">14700</strain>
    </source>
</reference>
<dbReference type="InterPro" id="IPR046457">
    <property type="entry name" value="PMI_typeI_cat"/>
</dbReference>
<dbReference type="InterPro" id="IPR011051">
    <property type="entry name" value="RmlC_Cupin_sf"/>
</dbReference>
<gene>
    <name evidence="10" type="primary">manA</name>
    <name evidence="10" type="ORF">IAA72_08270</name>
</gene>
<keyword evidence="5 8" id="KW-0862">Zinc</keyword>
<evidence type="ECO:0000313" key="11">
    <source>
        <dbReference type="Proteomes" id="UP000810292"/>
    </source>
</evidence>
<evidence type="ECO:0000256" key="8">
    <source>
        <dbReference type="PIRSR" id="PIRSR001480-2"/>
    </source>
</evidence>
<dbReference type="AlphaFoldDB" id="A0A9D9IBX4"/>
<evidence type="ECO:0000256" key="3">
    <source>
        <dbReference type="ARBA" id="ARBA00011956"/>
    </source>
</evidence>
<evidence type="ECO:0000256" key="4">
    <source>
        <dbReference type="ARBA" id="ARBA00022723"/>
    </source>
</evidence>
<dbReference type="Gene3D" id="1.10.441.10">
    <property type="entry name" value="Phosphomannose Isomerase, domain 2"/>
    <property type="match status" value="1"/>
</dbReference>
<dbReference type="EC" id="5.3.1.8" evidence="3"/>
<evidence type="ECO:0000256" key="5">
    <source>
        <dbReference type="ARBA" id="ARBA00022833"/>
    </source>
</evidence>
<reference evidence="10" key="1">
    <citation type="submission" date="2020-10" db="EMBL/GenBank/DDBJ databases">
        <authorList>
            <person name="Gilroy R."/>
        </authorList>
    </citation>
    <scope>NUCLEOTIDE SEQUENCE</scope>
    <source>
        <strain evidence="10">14700</strain>
    </source>
</reference>
<dbReference type="GO" id="GO:0005975">
    <property type="term" value="P:carbohydrate metabolic process"/>
    <property type="evidence" value="ECO:0007669"/>
    <property type="project" value="InterPro"/>
</dbReference>
<feature type="domain" description="Phosphomannose isomerase type I catalytic" evidence="9">
    <location>
        <begin position="5"/>
        <end position="143"/>
    </location>
</feature>
<dbReference type="PIRSF" id="PIRSF001480">
    <property type="entry name" value="Mannose-6-phosphate_isomerase"/>
    <property type="match status" value="1"/>
</dbReference>
<sequence>MEIKRIKGVVKDYAWGNKDFIPSLIGDYTGKPQAELWLGTHPSGDAVTEEGTPLSSLVYNEKGYLGCDWERYAGKLPLLMKILAIEKPLSLQCHPSKVQAKEGWAKEAEKRAKGEPCSYSDDNAKCEMFLALSPVTAMCGFRNLEVIKADLAAVVPSAYGRTIKALASSIKTLFMSLFALPAEEKKIILDELKSSLSASSEASWDGLFLTRTGVARRCLEEHGDDIGCLFPYLLNVVHLRVGEALPIVPDTLHAYVFGNGVELMDASDNVLRGGLTPKRIDLPELERIMSFDEYDAVKCKTSEDGFGRRCYSSPSPDFRLLSAGTGLYEIKDDSIAIAIVTEGNVRFASKGETMTISKGEAVVIPAGLEYSMNVSGEIFISEVPDAE</sequence>
<evidence type="ECO:0000259" key="9">
    <source>
        <dbReference type="Pfam" id="PF20511"/>
    </source>
</evidence>
<dbReference type="Pfam" id="PF20511">
    <property type="entry name" value="PMI_typeI_cat"/>
    <property type="match status" value="1"/>
</dbReference>
<dbReference type="InterPro" id="IPR014710">
    <property type="entry name" value="RmlC-like_jellyroll"/>
</dbReference>
<feature type="binding site" evidence="8">
    <location>
        <position position="92"/>
    </location>
    <ligand>
        <name>Zn(2+)</name>
        <dbReference type="ChEBI" id="CHEBI:29105"/>
    </ligand>
</feature>
<dbReference type="GO" id="GO:0008270">
    <property type="term" value="F:zinc ion binding"/>
    <property type="evidence" value="ECO:0007669"/>
    <property type="project" value="InterPro"/>
</dbReference>
<comment type="catalytic activity">
    <reaction evidence="1">
        <text>D-mannose 6-phosphate = D-fructose 6-phosphate</text>
        <dbReference type="Rhea" id="RHEA:12356"/>
        <dbReference type="ChEBI" id="CHEBI:58735"/>
        <dbReference type="ChEBI" id="CHEBI:61527"/>
        <dbReference type="EC" id="5.3.1.8"/>
    </reaction>
</comment>
<comment type="similarity">
    <text evidence="2">Belongs to the mannose-6-phosphate isomerase type 1 family.</text>
</comment>
<dbReference type="PANTHER" id="PTHR10309:SF0">
    <property type="entry name" value="MANNOSE-6-PHOSPHATE ISOMERASE"/>
    <property type="match status" value="1"/>
</dbReference>
<accession>A0A9D9IBX4</accession>
<dbReference type="Proteomes" id="UP000810292">
    <property type="component" value="Unassembled WGS sequence"/>
</dbReference>
<evidence type="ECO:0000256" key="7">
    <source>
        <dbReference type="PIRSR" id="PIRSR001480-1"/>
    </source>
</evidence>
<dbReference type="PRINTS" id="PR00714">
    <property type="entry name" value="MAN6PISMRASE"/>
</dbReference>
<dbReference type="EMBL" id="JADIMF010000139">
    <property type="protein sequence ID" value="MBO8469763.1"/>
    <property type="molecule type" value="Genomic_DNA"/>
</dbReference>
<comment type="caution">
    <text evidence="10">The sequence shown here is derived from an EMBL/GenBank/DDBJ whole genome shotgun (WGS) entry which is preliminary data.</text>
</comment>
<organism evidence="10 11">
    <name type="scientific">Candidatus Ornithospirochaeta stercoravium</name>
    <dbReference type="NCBI Taxonomy" id="2840897"/>
    <lineage>
        <taxon>Bacteria</taxon>
        <taxon>Pseudomonadati</taxon>
        <taxon>Spirochaetota</taxon>
        <taxon>Spirochaetia</taxon>
        <taxon>Spirochaetales</taxon>
        <taxon>Spirochaetaceae</taxon>
        <taxon>Spirochaetaceae incertae sedis</taxon>
        <taxon>Candidatus Ornithospirochaeta</taxon>
    </lineage>
</organism>
<feature type="binding site" evidence="8">
    <location>
        <position position="253"/>
    </location>
    <ligand>
        <name>Zn(2+)</name>
        <dbReference type="ChEBI" id="CHEBI:29105"/>
    </ligand>
</feature>
<evidence type="ECO:0000313" key="10">
    <source>
        <dbReference type="EMBL" id="MBO8469763.1"/>
    </source>
</evidence>
<dbReference type="CDD" id="cd07011">
    <property type="entry name" value="cupin_PMI_type_I_N"/>
    <property type="match status" value="1"/>
</dbReference>
<dbReference type="GO" id="GO:0009298">
    <property type="term" value="P:GDP-mannose biosynthetic process"/>
    <property type="evidence" value="ECO:0007669"/>
    <property type="project" value="InterPro"/>
</dbReference>
<protein>
    <recommendedName>
        <fullName evidence="3">mannose-6-phosphate isomerase</fullName>
        <ecNumber evidence="3">5.3.1.8</ecNumber>
    </recommendedName>
</protein>
<feature type="binding site" evidence="8">
    <location>
        <position position="94"/>
    </location>
    <ligand>
        <name>Zn(2+)</name>
        <dbReference type="ChEBI" id="CHEBI:29105"/>
    </ligand>
</feature>
<evidence type="ECO:0000256" key="6">
    <source>
        <dbReference type="ARBA" id="ARBA00023235"/>
    </source>
</evidence>
<keyword evidence="4 8" id="KW-0479">Metal-binding</keyword>
<proteinExistence type="inferred from homology"/>
<dbReference type="InterPro" id="IPR001250">
    <property type="entry name" value="Man6P_Isoase-1"/>
</dbReference>
<dbReference type="SUPFAM" id="SSF51182">
    <property type="entry name" value="RmlC-like cupins"/>
    <property type="match status" value="1"/>
</dbReference>
<comment type="cofactor">
    <cofactor evidence="8">
        <name>Zn(2+)</name>
        <dbReference type="ChEBI" id="CHEBI:29105"/>
    </cofactor>
    <text evidence="8">Binds 1 zinc ion per subunit.</text>
</comment>
<name>A0A9D9IBX4_9SPIO</name>